<gene>
    <name evidence="2" type="ORF">RR42_s2372</name>
</gene>
<name>A0A0C4YPI2_9BURK</name>
<dbReference type="EMBL" id="CP010537">
    <property type="protein sequence ID" value="AJG23954.1"/>
    <property type="molecule type" value="Genomic_DNA"/>
</dbReference>
<reference evidence="2 3" key="1">
    <citation type="journal article" date="2015" name="Genome Announc.">
        <title>Complete Genome Sequence of Cupriavidus basilensis 4G11, Isolated from the Oak Ridge Field Research Center Site.</title>
        <authorList>
            <person name="Ray J."/>
            <person name="Waters R.J."/>
            <person name="Skerker J.M."/>
            <person name="Kuehl J.V."/>
            <person name="Price M.N."/>
            <person name="Huang J."/>
            <person name="Chakraborty R."/>
            <person name="Arkin A.P."/>
            <person name="Deutschbauer A."/>
        </authorList>
    </citation>
    <scope>NUCLEOTIDE SEQUENCE [LARGE SCALE GENOMIC DNA]</scope>
    <source>
        <strain evidence="2">4G11</strain>
    </source>
</reference>
<keyword evidence="3" id="KW-1185">Reference proteome</keyword>
<evidence type="ECO:0000313" key="3">
    <source>
        <dbReference type="Proteomes" id="UP000031843"/>
    </source>
</evidence>
<evidence type="ECO:0000313" key="2">
    <source>
        <dbReference type="EMBL" id="AJG23954.1"/>
    </source>
</evidence>
<feature type="region of interest" description="Disordered" evidence="1">
    <location>
        <begin position="14"/>
        <end position="37"/>
    </location>
</feature>
<accession>A0A0C4YPI2</accession>
<dbReference type="KEGG" id="cbw:RR42_s2372"/>
<organism evidence="2 3">
    <name type="scientific">Cupriavidus basilensis</name>
    <dbReference type="NCBI Taxonomy" id="68895"/>
    <lineage>
        <taxon>Bacteria</taxon>
        <taxon>Pseudomonadati</taxon>
        <taxon>Pseudomonadota</taxon>
        <taxon>Betaproteobacteria</taxon>
        <taxon>Burkholderiales</taxon>
        <taxon>Burkholderiaceae</taxon>
        <taxon>Cupriavidus</taxon>
    </lineage>
</organism>
<dbReference type="AlphaFoldDB" id="A0A0C4YPI2"/>
<evidence type="ECO:0000256" key="1">
    <source>
        <dbReference type="SAM" id="MobiDB-lite"/>
    </source>
</evidence>
<protein>
    <submittedName>
        <fullName evidence="2">Uncharacterized protein</fullName>
    </submittedName>
</protein>
<proteinExistence type="predicted"/>
<dbReference type="Proteomes" id="UP000031843">
    <property type="component" value="Chromosome secondary"/>
</dbReference>
<sequence>MVLAGALLWRSKLTPRPDHGLSGRAQSLSMRAKRGKG</sequence>